<evidence type="ECO:0000259" key="1">
    <source>
        <dbReference type="Pfam" id="PF08765"/>
    </source>
</evidence>
<gene>
    <name evidence="2" type="ORF">ABT56_00435</name>
</gene>
<dbReference type="PANTHER" id="PTHR37812">
    <property type="entry name" value="MU-LIKE PROPHAGE FLUMU PROTEIN C"/>
    <property type="match status" value="1"/>
</dbReference>
<dbReference type="InterPro" id="IPR009057">
    <property type="entry name" value="Homeodomain-like_sf"/>
</dbReference>
<evidence type="ECO:0000313" key="3">
    <source>
        <dbReference type="Proteomes" id="UP000036097"/>
    </source>
</evidence>
<keyword evidence="3" id="KW-1185">Reference proteome</keyword>
<organism evidence="2 3">
    <name type="scientific">Photobacterium aquae</name>
    <dbReference type="NCBI Taxonomy" id="1195763"/>
    <lineage>
        <taxon>Bacteria</taxon>
        <taxon>Pseudomonadati</taxon>
        <taxon>Pseudomonadota</taxon>
        <taxon>Gammaproteobacteria</taxon>
        <taxon>Vibrionales</taxon>
        <taxon>Vibrionaceae</taxon>
        <taxon>Photobacterium</taxon>
    </lineage>
</organism>
<dbReference type="PANTHER" id="PTHR37812:SF1">
    <property type="entry name" value="MU-LIKE PROPHAGE FLUMU PROTEIN C"/>
    <property type="match status" value="1"/>
</dbReference>
<dbReference type="RefSeq" id="WP_047876876.1">
    <property type="nucleotide sequence ID" value="NZ_LDOT01000001.1"/>
</dbReference>
<reference evidence="2 3" key="1">
    <citation type="submission" date="2015-05" db="EMBL/GenBank/DDBJ databases">
        <title>Photobacterium galathea sp. nov.</title>
        <authorList>
            <person name="Machado H."/>
            <person name="Gram L."/>
        </authorList>
    </citation>
    <scope>NUCLEOTIDE SEQUENCE [LARGE SCALE GENOMIC DNA]</scope>
    <source>
        <strain evidence="2 3">CGMCC 1.12159</strain>
    </source>
</reference>
<dbReference type="OrthoDB" id="6387485at2"/>
<comment type="caution">
    <text evidence="2">The sequence shown here is derived from an EMBL/GenBank/DDBJ whole genome shotgun (WGS) entry which is preliminary data.</text>
</comment>
<dbReference type="Gene3D" id="1.10.10.60">
    <property type="entry name" value="Homeodomain-like"/>
    <property type="match status" value="1"/>
</dbReference>
<protein>
    <submittedName>
        <fullName evidence="2">Transcriptional regulator</fullName>
    </submittedName>
</protein>
<dbReference type="EMBL" id="LDOT01000001">
    <property type="protein sequence ID" value="KLV09589.1"/>
    <property type="molecule type" value="Genomic_DNA"/>
</dbReference>
<accession>A0A0J1HD16</accession>
<dbReference type="Pfam" id="PF08765">
    <property type="entry name" value="Mor"/>
    <property type="match status" value="1"/>
</dbReference>
<proteinExistence type="predicted"/>
<sequence length="136" mass="15948">MEQQQEIFKTEAAELEQLINNVSEIADDNVRQRWPSTLQSLSEVLNSELKRANIESPHLADKLTIALGHYFGGRDIYIPTGTKLKSALRNIAIWREYNGRNIEQLANHHKLTERQITEIIREQRQAEVKRRQRELF</sequence>
<feature type="domain" description="Mor transcription activator" evidence="1">
    <location>
        <begin position="33"/>
        <end position="135"/>
    </location>
</feature>
<dbReference type="AlphaFoldDB" id="A0A0J1HD16"/>
<dbReference type="SUPFAM" id="SSF46689">
    <property type="entry name" value="Homeodomain-like"/>
    <property type="match status" value="1"/>
</dbReference>
<dbReference type="InterPro" id="IPR014875">
    <property type="entry name" value="Mor_transcription_activator"/>
</dbReference>
<dbReference type="Proteomes" id="UP000036097">
    <property type="component" value="Unassembled WGS sequence"/>
</dbReference>
<dbReference type="PATRIC" id="fig|1195763.3.peg.93"/>
<dbReference type="InterPro" id="IPR052411">
    <property type="entry name" value="c-mor_Regulatory_Protein"/>
</dbReference>
<evidence type="ECO:0000313" key="2">
    <source>
        <dbReference type="EMBL" id="KLV09589.1"/>
    </source>
</evidence>
<name>A0A0J1HD16_9GAMM</name>